<dbReference type="GO" id="GO:0022857">
    <property type="term" value="F:transmembrane transporter activity"/>
    <property type="evidence" value="ECO:0007669"/>
    <property type="project" value="InterPro"/>
</dbReference>
<keyword evidence="7" id="KW-0813">Transport</keyword>
<evidence type="ECO:0000256" key="8">
    <source>
        <dbReference type="SAM" id="Phobius"/>
    </source>
</evidence>
<name>A0AAU8MYQ2_9GAMM</name>
<evidence type="ECO:0000256" key="2">
    <source>
        <dbReference type="ARBA" id="ARBA00005811"/>
    </source>
</evidence>
<dbReference type="Gene3D" id="3.30.420.270">
    <property type="match status" value="1"/>
</dbReference>
<dbReference type="InterPro" id="IPR003400">
    <property type="entry name" value="ExbD"/>
</dbReference>
<dbReference type="GO" id="GO:0005886">
    <property type="term" value="C:plasma membrane"/>
    <property type="evidence" value="ECO:0007669"/>
    <property type="project" value="UniProtKB-SubCell"/>
</dbReference>
<dbReference type="AlphaFoldDB" id="A0AAU8MYQ2"/>
<dbReference type="EMBL" id="CP159925">
    <property type="protein sequence ID" value="XCO76340.1"/>
    <property type="molecule type" value="Genomic_DNA"/>
</dbReference>
<proteinExistence type="inferred from homology"/>
<evidence type="ECO:0000256" key="7">
    <source>
        <dbReference type="RuleBase" id="RU003879"/>
    </source>
</evidence>
<dbReference type="PANTHER" id="PTHR30558:SF7">
    <property type="entry name" value="TOL-PAL SYSTEM PROTEIN TOLR"/>
    <property type="match status" value="1"/>
</dbReference>
<evidence type="ECO:0000256" key="3">
    <source>
        <dbReference type="ARBA" id="ARBA00022475"/>
    </source>
</evidence>
<keyword evidence="3" id="KW-1003">Cell membrane</keyword>
<comment type="subcellular location">
    <subcellularLocation>
        <location evidence="1">Cell membrane</location>
        <topology evidence="1">Single-pass membrane protein</topology>
    </subcellularLocation>
    <subcellularLocation>
        <location evidence="7">Cell membrane</location>
        <topology evidence="7">Single-pass type II membrane protein</topology>
    </subcellularLocation>
</comment>
<accession>A0AAU8MYQ2</accession>
<dbReference type="Pfam" id="PF02472">
    <property type="entry name" value="ExbD"/>
    <property type="match status" value="1"/>
</dbReference>
<keyword evidence="5 8" id="KW-1133">Transmembrane helix</keyword>
<reference evidence="9" key="1">
    <citation type="submission" date="2024-06" db="EMBL/GenBank/DDBJ databases">
        <authorList>
            <person name="Li S."/>
        </authorList>
    </citation>
    <scope>NUCLEOTIDE SEQUENCE</scope>
    <source>
        <strain evidence="9">SR10</strain>
    </source>
</reference>
<dbReference type="RefSeq" id="WP_363799705.1">
    <property type="nucleotide sequence ID" value="NZ_CP159925.1"/>
</dbReference>
<protein>
    <submittedName>
        <fullName evidence="9">Biopolymer transporter ExbD</fullName>
    </submittedName>
</protein>
<evidence type="ECO:0000256" key="1">
    <source>
        <dbReference type="ARBA" id="ARBA00004162"/>
    </source>
</evidence>
<evidence type="ECO:0000313" key="9">
    <source>
        <dbReference type="EMBL" id="XCO76340.1"/>
    </source>
</evidence>
<gene>
    <name evidence="9" type="ORF">ABU614_06000</name>
</gene>
<keyword evidence="4 7" id="KW-0812">Transmembrane</keyword>
<keyword evidence="7" id="KW-0653">Protein transport</keyword>
<feature type="transmembrane region" description="Helical" evidence="8">
    <location>
        <begin position="22"/>
        <end position="43"/>
    </location>
</feature>
<organism evidence="9">
    <name type="scientific">Lysobacter firmicutimachus</name>
    <dbReference type="NCBI Taxonomy" id="1792846"/>
    <lineage>
        <taxon>Bacteria</taxon>
        <taxon>Pseudomonadati</taxon>
        <taxon>Pseudomonadota</taxon>
        <taxon>Gammaproteobacteria</taxon>
        <taxon>Lysobacterales</taxon>
        <taxon>Lysobacteraceae</taxon>
        <taxon>Lysobacter</taxon>
    </lineage>
</organism>
<evidence type="ECO:0000256" key="6">
    <source>
        <dbReference type="ARBA" id="ARBA00023136"/>
    </source>
</evidence>
<sequence>MAGSAFSASAYAGDAPVAEINVTPLVDVMLVLLIIFMVTAPALTGNIDLGLPAPGGTSVEPPPKASLMVRQDGGFELDGRSLAANELPAALTSLARSAPDTVLEIAANADADYQSFAQALSAAQDSGIENISTPTR</sequence>
<dbReference type="PANTHER" id="PTHR30558">
    <property type="entry name" value="EXBD MEMBRANE COMPONENT OF PMF-DRIVEN MACROMOLECULE IMPORT SYSTEM"/>
    <property type="match status" value="1"/>
</dbReference>
<evidence type="ECO:0000256" key="5">
    <source>
        <dbReference type="ARBA" id="ARBA00022989"/>
    </source>
</evidence>
<keyword evidence="6 8" id="KW-0472">Membrane</keyword>
<evidence type="ECO:0000256" key="4">
    <source>
        <dbReference type="ARBA" id="ARBA00022692"/>
    </source>
</evidence>
<dbReference type="GO" id="GO:0015031">
    <property type="term" value="P:protein transport"/>
    <property type="evidence" value="ECO:0007669"/>
    <property type="project" value="UniProtKB-KW"/>
</dbReference>
<comment type="similarity">
    <text evidence="2 7">Belongs to the ExbD/TolR family.</text>
</comment>